<keyword evidence="2" id="KW-1185">Reference proteome</keyword>
<name>A0AAU9XFR4_9CNID</name>
<dbReference type="EMBL" id="CALNXJ010000041">
    <property type="protein sequence ID" value="CAH3146184.1"/>
    <property type="molecule type" value="Genomic_DNA"/>
</dbReference>
<comment type="caution">
    <text evidence="1">The sequence shown here is derived from an EMBL/GenBank/DDBJ whole genome shotgun (WGS) entry which is preliminary data.</text>
</comment>
<organism evidence="1 2">
    <name type="scientific">Pocillopora meandrina</name>
    <dbReference type="NCBI Taxonomy" id="46732"/>
    <lineage>
        <taxon>Eukaryota</taxon>
        <taxon>Metazoa</taxon>
        <taxon>Cnidaria</taxon>
        <taxon>Anthozoa</taxon>
        <taxon>Hexacorallia</taxon>
        <taxon>Scleractinia</taxon>
        <taxon>Astrocoeniina</taxon>
        <taxon>Pocilloporidae</taxon>
        <taxon>Pocillopora</taxon>
    </lineage>
</organism>
<protein>
    <submittedName>
        <fullName evidence="1">Uncharacterized protein</fullName>
    </submittedName>
</protein>
<dbReference type="Proteomes" id="UP001159428">
    <property type="component" value="Unassembled WGS sequence"/>
</dbReference>
<dbReference type="AlphaFoldDB" id="A0AAU9XFR4"/>
<sequence>MENNMDQEITDAKSLERCLKKASLAWACTLTETIAFEVLRLEYGETEESLEEKLRRGQCVETFYNWIDDEET</sequence>
<evidence type="ECO:0000313" key="1">
    <source>
        <dbReference type="EMBL" id="CAH3146184.1"/>
    </source>
</evidence>
<accession>A0AAU9XFR4</accession>
<evidence type="ECO:0000313" key="2">
    <source>
        <dbReference type="Proteomes" id="UP001159428"/>
    </source>
</evidence>
<proteinExistence type="predicted"/>
<reference evidence="1 2" key="1">
    <citation type="submission" date="2022-05" db="EMBL/GenBank/DDBJ databases">
        <authorList>
            <consortium name="Genoscope - CEA"/>
            <person name="William W."/>
        </authorList>
    </citation>
    <scope>NUCLEOTIDE SEQUENCE [LARGE SCALE GENOMIC DNA]</scope>
</reference>
<gene>
    <name evidence="1" type="ORF">PMEA_00022869</name>
</gene>